<evidence type="ECO:0000313" key="1">
    <source>
        <dbReference type="EMBL" id="CTQ67275.1"/>
    </source>
</evidence>
<organism evidence="1 2">
    <name type="scientific">Roseibium alexandrii</name>
    <dbReference type="NCBI Taxonomy" id="388408"/>
    <lineage>
        <taxon>Bacteria</taxon>
        <taxon>Pseudomonadati</taxon>
        <taxon>Pseudomonadota</taxon>
        <taxon>Alphaproteobacteria</taxon>
        <taxon>Hyphomicrobiales</taxon>
        <taxon>Stappiaceae</taxon>
        <taxon>Roseibium</taxon>
    </lineage>
</organism>
<dbReference type="RefSeq" id="WP_055671130.1">
    <property type="nucleotide sequence ID" value="NZ_CXWD01000004.1"/>
</dbReference>
<dbReference type="STRING" id="388408.LAX5112_01304"/>
<gene>
    <name evidence="1" type="ORF">LAX5112_01304</name>
</gene>
<dbReference type="EMBL" id="CXWD01000004">
    <property type="protein sequence ID" value="CTQ67275.1"/>
    <property type="molecule type" value="Genomic_DNA"/>
</dbReference>
<name>A0A0M6ZX01_9HYPH</name>
<dbReference type="Proteomes" id="UP000053235">
    <property type="component" value="Unassembled WGS sequence"/>
</dbReference>
<evidence type="ECO:0000313" key="2">
    <source>
        <dbReference type="Proteomes" id="UP000053235"/>
    </source>
</evidence>
<sequence length="84" mass="9550">MTLPSENANPDETIEMLETSDRRLGIMCSHCARFRYLKLTNYALEDTLSSLTRSLKCSRCGSEEVEAVAVERDDKTGYWPAERS</sequence>
<dbReference type="AlphaFoldDB" id="A0A0M6ZX01"/>
<dbReference type="OrthoDB" id="8453576at2"/>
<protein>
    <submittedName>
        <fullName evidence="1">Uncharacterized protein</fullName>
    </submittedName>
</protein>
<accession>A0A0M6ZX01</accession>
<keyword evidence="2" id="KW-1185">Reference proteome</keyword>
<proteinExistence type="predicted"/>
<reference evidence="2" key="1">
    <citation type="submission" date="2015-07" db="EMBL/GenBank/DDBJ databases">
        <authorList>
            <person name="Rodrigo-Torres Lidia"/>
            <person name="Arahal R.David."/>
        </authorList>
    </citation>
    <scope>NUCLEOTIDE SEQUENCE [LARGE SCALE GENOMIC DNA]</scope>
    <source>
        <strain evidence="2">CECT 5112</strain>
    </source>
</reference>